<evidence type="ECO:0000313" key="3">
    <source>
        <dbReference type="Proteomes" id="UP000446768"/>
    </source>
</evidence>
<dbReference type="Pfam" id="PF01584">
    <property type="entry name" value="CheW"/>
    <property type="match status" value="1"/>
</dbReference>
<dbReference type="Gene3D" id="2.40.50.180">
    <property type="entry name" value="CheA-289, Domain 4"/>
    <property type="match status" value="1"/>
</dbReference>
<feature type="domain" description="CheW-like" evidence="1">
    <location>
        <begin position="43"/>
        <end position="181"/>
    </location>
</feature>
<gene>
    <name evidence="2" type="ORF">GJ700_22770</name>
</gene>
<keyword evidence="3" id="KW-1185">Reference proteome</keyword>
<dbReference type="SMART" id="SM00260">
    <property type="entry name" value="CheW"/>
    <property type="match status" value="1"/>
</dbReference>
<dbReference type="InterPro" id="IPR036061">
    <property type="entry name" value="CheW-like_dom_sf"/>
</dbReference>
<dbReference type="EMBL" id="WKJJ01000015">
    <property type="protein sequence ID" value="MRV74536.1"/>
    <property type="molecule type" value="Genomic_DNA"/>
</dbReference>
<dbReference type="AlphaFoldDB" id="A0A7X2LUK9"/>
<protein>
    <submittedName>
        <fullName evidence="2">Chemotaxis protein CheW</fullName>
    </submittedName>
</protein>
<dbReference type="Gene3D" id="2.30.30.40">
    <property type="entry name" value="SH3 Domains"/>
    <property type="match status" value="1"/>
</dbReference>
<organism evidence="2 3">
    <name type="scientific">Pseudoduganella rivuli</name>
    <dbReference type="NCBI Taxonomy" id="2666085"/>
    <lineage>
        <taxon>Bacteria</taxon>
        <taxon>Pseudomonadati</taxon>
        <taxon>Pseudomonadota</taxon>
        <taxon>Betaproteobacteria</taxon>
        <taxon>Burkholderiales</taxon>
        <taxon>Oxalobacteraceae</taxon>
        <taxon>Telluria group</taxon>
        <taxon>Pseudoduganella</taxon>
    </lineage>
</organism>
<sequence>MAAVPSTTMPAAPQGADRRSRLRRYQAQLLERMHAAQSGTVAAGRQLGVQLGDVRCLLDLTQVSEIVPLQALTPVPLTHDWYLGLANIRGNLTGVVDLARYCGEAPVAPTGDCRIVTFAPALGLQGALLASRVLGLRNVETMRTDAIDPALSPWCAQQYTDPDGQRWTRLDLALLVHEERFLQIGR</sequence>
<name>A0A7X2LUK9_9BURK</name>
<proteinExistence type="predicted"/>
<reference evidence="2 3" key="1">
    <citation type="submission" date="2019-11" db="EMBL/GenBank/DDBJ databases">
        <title>Novel species isolated from a subtropical stream in China.</title>
        <authorList>
            <person name="Lu H."/>
        </authorList>
    </citation>
    <scope>NUCLEOTIDE SEQUENCE [LARGE SCALE GENOMIC DNA]</scope>
    <source>
        <strain evidence="2 3">FT92W</strain>
    </source>
</reference>
<dbReference type="GO" id="GO:0007165">
    <property type="term" value="P:signal transduction"/>
    <property type="evidence" value="ECO:0007669"/>
    <property type="project" value="InterPro"/>
</dbReference>
<dbReference type="GO" id="GO:0006935">
    <property type="term" value="P:chemotaxis"/>
    <property type="evidence" value="ECO:0007669"/>
    <property type="project" value="InterPro"/>
</dbReference>
<comment type="caution">
    <text evidence="2">The sequence shown here is derived from an EMBL/GenBank/DDBJ whole genome shotgun (WGS) entry which is preliminary data.</text>
</comment>
<dbReference type="InterPro" id="IPR002545">
    <property type="entry name" value="CheW-lke_dom"/>
</dbReference>
<dbReference type="SUPFAM" id="SSF50341">
    <property type="entry name" value="CheW-like"/>
    <property type="match status" value="1"/>
</dbReference>
<dbReference type="Proteomes" id="UP000446768">
    <property type="component" value="Unassembled WGS sequence"/>
</dbReference>
<dbReference type="PROSITE" id="PS50851">
    <property type="entry name" value="CHEW"/>
    <property type="match status" value="1"/>
</dbReference>
<evidence type="ECO:0000259" key="1">
    <source>
        <dbReference type="PROSITE" id="PS50851"/>
    </source>
</evidence>
<accession>A0A7X2LUK9</accession>
<evidence type="ECO:0000313" key="2">
    <source>
        <dbReference type="EMBL" id="MRV74536.1"/>
    </source>
</evidence>